<name>A0A9W8ATK9_9FUNG</name>
<dbReference type="GO" id="GO:0004674">
    <property type="term" value="F:protein serine/threonine kinase activity"/>
    <property type="evidence" value="ECO:0007669"/>
    <property type="project" value="UniProtKB-KW"/>
</dbReference>
<dbReference type="EC" id="2.7.11.1" evidence="1"/>
<dbReference type="OrthoDB" id="9332038at2759"/>
<dbReference type="PROSITE" id="PS50011">
    <property type="entry name" value="PROTEIN_KINASE_DOM"/>
    <property type="match status" value="1"/>
</dbReference>
<dbReference type="InterPro" id="IPR017441">
    <property type="entry name" value="Protein_kinase_ATP_BS"/>
</dbReference>
<evidence type="ECO:0000256" key="1">
    <source>
        <dbReference type="ARBA" id="ARBA00012513"/>
    </source>
</evidence>
<keyword evidence="4 8" id="KW-0547">Nucleotide-binding</keyword>
<evidence type="ECO:0000256" key="4">
    <source>
        <dbReference type="ARBA" id="ARBA00022741"/>
    </source>
</evidence>
<feature type="compositionally biased region" description="Polar residues" evidence="9">
    <location>
        <begin position="127"/>
        <end position="137"/>
    </location>
</feature>
<evidence type="ECO:0000256" key="2">
    <source>
        <dbReference type="ARBA" id="ARBA00022527"/>
    </source>
</evidence>
<feature type="domain" description="Protein kinase" evidence="10">
    <location>
        <begin position="365"/>
        <end position="686"/>
    </location>
</feature>
<evidence type="ECO:0000256" key="3">
    <source>
        <dbReference type="ARBA" id="ARBA00022679"/>
    </source>
</evidence>
<dbReference type="GO" id="GO:0005524">
    <property type="term" value="F:ATP binding"/>
    <property type="evidence" value="ECO:0007669"/>
    <property type="project" value="UniProtKB-UniRule"/>
</dbReference>
<dbReference type="PANTHER" id="PTHR24058">
    <property type="entry name" value="DUAL SPECIFICITY PROTEIN KINASE"/>
    <property type="match status" value="1"/>
</dbReference>
<keyword evidence="11" id="KW-0687">Ribonucleoprotein</keyword>
<evidence type="ECO:0000256" key="6">
    <source>
        <dbReference type="ARBA" id="ARBA00022840"/>
    </source>
</evidence>
<dbReference type="InterPro" id="IPR044092">
    <property type="entry name" value="STKc_PRP4"/>
</dbReference>
<feature type="region of interest" description="Disordered" evidence="9">
    <location>
        <begin position="1"/>
        <end position="158"/>
    </location>
</feature>
<evidence type="ECO:0000256" key="9">
    <source>
        <dbReference type="SAM" id="MobiDB-lite"/>
    </source>
</evidence>
<evidence type="ECO:0000256" key="5">
    <source>
        <dbReference type="ARBA" id="ARBA00022777"/>
    </source>
</evidence>
<dbReference type="InterPro" id="IPR011009">
    <property type="entry name" value="Kinase-like_dom_sf"/>
</dbReference>
<feature type="compositionally biased region" description="Basic and acidic residues" evidence="9">
    <location>
        <begin position="12"/>
        <end position="26"/>
    </location>
</feature>
<evidence type="ECO:0000313" key="11">
    <source>
        <dbReference type="EMBL" id="KAJ1961740.1"/>
    </source>
</evidence>
<dbReference type="Gene3D" id="1.10.510.10">
    <property type="entry name" value="Transferase(Phosphotransferase) domain 1"/>
    <property type="match status" value="1"/>
</dbReference>
<protein>
    <recommendedName>
        <fullName evidence="1">non-specific serine/threonine protein kinase</fullName>
        <ecNumber evidence="1">2.7.11.1</ecNumber>
    </recommendedName>
</protein>
<dbReference type="Gene3D" id="3.30.200.20">
    <property type="entry name" value="Phosphorylase Kinase, domain 1"/>
    <property type="match status" value="1"/>
</dbReference>
<keyword evidence="12" id="KW-1185">Reference proteome</keyword>
<feature type="binding site" evidence="8">
    <location>
        <position position="395"/>
    </location>
    <ligand>
        <name>ATP</name>
        <dbReference type="ChEBI" id="CHEBI:30616"/>
    </ligand>
</feature>
<organism evidence="11 12">
    <name type="scientific">Dispira parvispora</name>
    <dbReference type="NCBI Taxonomy" id="1520584"/>
    <lineage>
        <taxon>Eukaryota</taxon>
        <taxon>Fungi</taxon>
        <taxon>Fungi incertae sedis</taxon>
        <taxon>Zoopagomycota</taxon>
        <taxon>Kickxellomycotina</taxon>
        <taxon>Dimargaritomycetes</taxon>
        <taxon>Dimargaritales</taxon>
        <taxon>Dimargaritaceae</taxon>
        <taxon>Dispira</taxon>
    </lineage>
</organism>
<proteinExistence type="inferred from homology"/>
<feature type="region of interest" description="Disordered" evidence="9">
    <location>
        <begin position="215"/>
        <end position="308"/>
    </location>
</feature>
<evidence type="ECO:0000256" key="7">
    <source>
        <dbReference type="ARBA" id="ARBA00023596"/>
    </source>
</evidence>
<comment type="caution">
    <text evidence="11">The sequence shown here is derived from an EMBL/GenBank/DDBJ whole genome shotgun (WGS) entry which is preliminary data.</text>
</comment>
<dbReference type="InterPro" id="IPR050494">
    <property type="entry name" value="Ser_Thr_dual-spec_kinase"/>
</dbReference>
<dbReference type="SUPFAM" id="SSF56112">
    <property type="entry name" value="Protein kinase-like (PK-like)"/>
    <property type="match status" value="1"/>
</dbReference>
<dbReference type="PROSITE" id="PS00107">
    <property type="entry name" value="PROTEIN_KINASE_ATP"/>
    <property type="match status" value="1"/>
</dbReference>
<dbReference type="PROSITE" id="PS00108">
    <property type="entry name" value="PROTEIN_KINASE_ST"/>
    <property type="match status" value="1"/>
</dbReference>
<dbReference type="EMBL" id="JANBPY010001077">
    <property type="protein sequence ID" value="KAJ1961740.1"/>
    <property type="molecule type" value="Genomic_DNA"/>
</dbReference>
<dbReference type="CDD" id="cd14135">
    <property type="entry name" value="STKc_PRP4"/>
    <property type="match status" value="1"/>
</dbReference>
<evidence type="ECO:0000259" key="10">
    <source>
        <dbReference type="PROSITE" id="PS50011"/>
    </source>
</evidence>
<dbReference type="GO" id="GO:0045292">
    <property type="term" value="P:mRNA cis splicing, via spliceosome"/>
    <property type="evidence" value="ECO:0007669"/>
    <property type="project" value="InterPro"/>
</dbReference>
<feature type="compositionally biased region" description="Basic residues" evidence="9">
    <location>
        <begin position="27"/>
        <end position="36"/>
    </location>
</feature>
<gene>
    <name evidence="11" type="primary">PRP4</name>
    <name evidence="11" type="ORF">IWQ62_003763</name>
</gene>
<dbReference type="GO" id="GO:1990904">
    <property type="term" value="C:ribonucleoprotein complex"/>
    <property type="evidence" value="ECO:0007669"/>
    <property type="project" value="UniProtKB-KW"/>
</dbReference>
<keyword evidence="6 8" id="KW-0067">ATP-binding</keyword>
<dbReference type="InterPro" id="IPR000719">
    <property type="entry name" value="Prot_kinase_dom"/>
</dbReference>
<keyword evidence="3 11" id="KW-0808">Transferase</keyword>
<keyword evidence="2" id="KW-0723">Serine/threonine-protein kinase</keyword>
<dbReference type="Proteomes" id="UP001150925">
    <property type="component" value="Unassembled WGS sequence"/>
</dbReference>
<accession>A0A9W8ATK9</accession>
<feature type="compositionally biased region" description="Polar residues" evidence="9">
    <location>
        <begin position="215"/>
        <end position="243"/>
    </location>
</feature>
<keyword evidence="5" id="KW-0418">Kinase</keyword>
<feature type="compositionally biased region" description="Basic and acidic residues" evidence="9">
    <location>
        <begin position="55"/>
        <end position="68"/>
    </location>
</feature>
<dbReference type="PANTHER" id="PTHR24058:SF103">
    <property type="entry name" value="SERINE_THREONINE-PROTEIN KINASE PRP4 HOMOLOG"/>
    <property type="match status" value="1"/>
</dbReference>
<dbReference type="InterPro" id="IPR008271">
    <property type="entry name" value="Ser/Thr_kinase_AS"/>
</dbReference>
<dbReference type="FunFam" id="1.10.510.10:FF:000078">
    <property type="entry name" value="Serine/threonine-protein kinase PRP4 homolog"/>
    <property type="match status" value="1"/>
</dbReference>
<feature type="compositionally biased region" description="Polar residues" evidence="9">
    <location>
        <begin position="1"/>
        <end position="11"/>
    </location>
</feature>
<comment type="similarity">
    <text evidence="7">Belongs to the protein kinase superfamily. CMGC Ser/Thr protein kinase family.</text>
</comment>
<dbReference type="AlphaFoldDB" id="A0A9W8ATK9"/>
<sequence length="692" mass="77816">MANHDYNSTHYDTYRRHQDRCDDRSRSHSRNRHHSRRNESHNGGRSSSRSNYLPTRDRSLSPRLDGTHPSRRSSRSRYGLPSGKQVQSKKEEEEWEEGELPLASSGVDVTNRSVPTHGGESKAFLGQVTQTPESHPNTAVPGIPGKKETVNSKPLVTDPNDVMDLDVLGWDEQQKIDEKLILERRRKRQAILQKYRPQGRGTALVELTRGDSMVSTLSQGNTDASPLSANTLTLGVSGQPSPESTKEGVNGRSSPGQGSVASQTLLRAQSMEIPTNRTKLPSTTFDSSVPTAQSPNQEDDEDDMFAQPSNTTSSIMADPAEISKPLTQPPVVLASSTTPTILQDNWDDPEGYYRTILGEKLDHRYHVYNNLGKGVFSTVVKARDLEQGGQEVAIKIIRNNPIMYKAGLKEVDILTQLHGMDPQDQRHCVRLVRHFEYRNHLCLVFESLHMNLREVLKKYGREVGLNLRAVRTYAHQIFQALSLLRKCRILHADIKPDNILVNETKNLLKVCDFGSASTVTANDITPYLVSRFYRAPEVILGLSCDYAVDVWSVGCSLYELYTGKILFPGRSNNEMLKLMMQLKGRFPIRMLKRGQFTTRHFDPTLTTFLHCDIDRLTQKEVVRPLVFTKPHSDLKSRLTSSHSNGGDQGRASHRLVNAFCDFLDRCLVLNPEKRLTPADAFAHPFLSDNSLL</sequence>
<feature type="compositionally biased region" description="Polar residues" evidence="9">
    <location>
        <begin position="251"/>
        <end position="296"/>
    </location>
</feature>
<evidence type="ECO:0000256" key="8">
    <source>
        <dbReference type="PROSITE-ProRule" id="PRU10141"/>
    </source>
</evidence>
<dbReference type="Pfam" id="PF00069">
    <property type="entry name" value="Pkinase"/>
    <property type="match status" value="1"/>
</dbReference>
<dbReference type="SMART" id="SM00220">
    <property type="entry name" value="S_TKc"/>
    <property type="match status" value="1"/>
</dbReference>
<reference evidence="11" key="1">
    <citation type="submission" date="2022-07" db="EMBL/GenBank/DDBJ databases">
        <title>Phylogenomic reconstructions and comparative analyses of Kickxellomycotina fungi.</title>
        <authorList>
            <person name="Reynolds N.K."/>
            <person name="Stajich J.E."/>
            <person name="Barry K."/>
            <person name="Grigoriev I.V."/>
            <person name="Crous P."/>
            <person name="Smith M.E."/>
        </authorList>
    </citation>
    <scope>NUCLEOTIDE SEQUENCE</scope>
    <source>
        <strain evidence="11">RSA 1196</strain>
    </source>
</reference>
<evidence type="ECO:0000313" key="12">
    <source>
        <dbReference type="Proteomes" id="UP001150925"/>
    </source>
</evidence>